<keyword evidence="2 5" id="KW-0067">ATP-binding</keyword>
<name>A0A9X0W721_9GAMM</name>
<dbReference type="Gene3D" id="3.40.50.300">
    <property type="entry name" value="P-loop containing nucleotide triphosphate hydrolases"/>
    <property type="match status" value="1"/>
</dbReference>
<gene>
    <name evidence="5" type="ORF">CKO42_06805</name>
</gene>
<dbReference type="GO" id="GO:0016787">
    <property type="term" value="F:hydrolase activity"/>
    <property type="evidence" value="ECO:0007669"/>
    <property type="project" value="UniProtKB-KW"/>
</dbReference>
<feature type="domain" description="Helicase C-terminal" evidence="4">
    <location>
        <begin position="1247"/>
        <end position="1401"/>
    </location>
</feature>
<dbReference type="PROSITE" id="PS51194">
    <property type="entry name" value="HELICASE_CTER"/>
    <property type="match status" value="1"/>
</dbReference>
<dbReference type="EMBL" id="NRRY01000007">
    <property type="protein sequence ID" value="MBK1618158.1"/>
    <property type="molecule type" value="Genomic_DNA"/>
</dbReference>
<dbReference type="InterPro" id="IPR027417">
    <property type="entry name" value="P-loop_NTPase"/>
</dbReference>
<dbReference type="InterPro" id="IPR038718">
    <property type="entry name" value="SNF2-like_sf"/>
</dbReference>
<feature type="domain" description="Helicase ATP-binding" evidence="3">
    <location>
        <begin position="962"/>
        <end position="1118"/>
    </location>
</feature>
<comment type="caution">
    <text evidence="5">The sequence shown here is derived from an EMBL/GenBank/DDBJ whole genome shotgun (WGS) entry which is preliminary data.</text>
</comment>
<dbReference type="Pfam" id="PF00176">
    <property type="entry name" value="SNF2-rel_dom"/>
    <property type="match status" value="1"/>
</dbReference>
<dbReference type="PROSITE" id="PS51192">
    <property type="entry name" value="HELICASE_ATP_BIND_1"/>
    <property type="match status" value="1"/>
</dbReference>
<evidence type="ECO:0000256" key="1">
    <source>
        <dbReference type="ARBA" id="ARBA00022801"/>
    </source>
</evidence>
<accession>A0A9X0W721</accession>
<evidence type="ECO:0000256" key="2">
    <source>
        <dbReference type="ARBA" id="ARBA00022806"/>
    </source>
</evidence>
<evidence type="ECO:0000313" key="6">
    <source>
        <dbReference type="Proteomes" id="UP001138768"/>
    </source>
</evidence>
<evidence type="ECO:0000313" key="5">
    <source>
        <dbReference type="EMBL" id="MBK1618158.1"/>
    </source>
</evidence>
<dbReference type="CDD" id="cd18012">
    <property type="entry name" value="DEXQc_arch_SWI2_SNF2"/>
    <property type="match status" value="1"/>
</dbReference>
<dbReference type="Proteomes" id="UP001138768">
    <property type="component" value="Unassembled WGS sequence"/>
</dbReference>
<proteinExistence type="predicted"/>
<keyword evidence="6" id="KW-1185">Reference proteome</keyword>
<dbReference type="InterPro" id="IPR001650">
    <property type="entry name" value="Helicase_C-like"/>
</dbReference>
<dbReference type="CDD" id="cd18793">
    <property type="entry name" value="SF2_C_SNF"/>
    <property type="match status" value="1"/>
</dbReference>
<dbReference type="PANTHER" id="PTHR10799">
    <property type="entry name" value="SNF2/RAD54 HELICASE FAMILY"/>
    <property type="match status" value="1"/>
</dbReference>
<dbReference type="Pfam" id="PF00271">
    <property type="entry name" value="Helicase_C"/>
    <property type="match status" value="1"/>
</dbReference>
<protein>
    <submittedName>
        <fullName evidence="5">Helicase SNF2</fullName>
    </submittedName>
</protein>
<dbReference type="InterPro" id="IPR049730">
    <property type="entry name" value="SNF2/RAD54-like_C"/>
</dbReference>
<dbReference type="Gene3D" id="3.40.50.10810">
    <property type="entry name" value="Tandem AAA-ATPase domain"/>
    <property type="match status" value="1"/>
</dbReference>
<evidence type="ECO:0000259" key="3">
    <source>
        <dbReference type="PROSITE" id="PS51192"/>
    </source>
</evidence>
<dbReference type="GO" id="GO:0004386">
    <property type="term" value="F:helicase activity"/>
    <property type="evidence" value="ECO:0007669"/>
    <property type="project" value="UniProtKB-KW"/>
</dbReference>
<dbReference type="InterPro" id="IPR014001">
    <property type="entry name" value="Helicase_ATP-bd"/>
</dbReference>
<dbReference type="SUPFAM" id="SSF52540">
    <property type="entry name" value="P-loop containing nucleoside triphosphate hydrolases"/>
    <property type="match status" value="2"/>
</dbReference>
<dbReference type="RefSeq" id="WP_200240966.1">
    <property type="nucleotide sequence ID" value="NZ_NRRY01000007.1"/>
</dbReference>
<reference evidence="5 6" key="1">
    <citation type="journal article" date="2020" name="Microorganisms">
        <title>Osmotic Adaptation and Compatible Solute Biosynthesis of Phototrophic Bacteria as Revealed from Genome Analyses.</title>
        <authorList>
            <person name="Imhoff J.F."/>
            <person name="Rahn T."/>
            <person name="Kunzel S."/>
            <person name="Keller A."/>
            <person name="Neulinger S.C."/>
        </authorList>
    </citation>
    <scope>NUCLEOTIDE SEQUENCE [LARGE SCALE GENOMIC DNA]</scope>
    <source>
        <strain evidence="5 6">DSM 25653</strain>
    </source>
</reference>
<dbReference type="InterPro" id="IPR000330">
    <property type="entry name" value="SNF2_N"/>
</dbReference>
<dbReference type="SMART" id="SM00490">
    <property type="entry name" value="HELICc"/>
    <property type="match status" value="1"/>
</dbReference>
<keyword evidence="1" id="KW-0378">Hydrolase</keyword>
<keyword evidence="2 5" id="KW-0547">Nucleotide-binding</keyword>
<dbReference type="GO" id="GO:0005524">
    <property type="term" value="F:ATP binding"/>
    <property type="evidence" value="ECO:0007669"/>
    <property type="project" value="InterPro"/>
</dbReference>
<sequence>MSDRRAAYQSLIADERRILRVLSVVCEPISQTTLGVVLDALGWKDRRGALLKERLGKLWRDRMLNAGLMEQRRNLLVCHPDLLEPLTRETLADGNFKAIVSAAEQVVPVAMRNAWDRPSDERRFRQLRIAVYAGREDAVLKMLSLQGVESFAQVRYRQVELLARICTRSADPAWLETLPARLKVLALAPMLREAALDLNAKPSSYQLMERLLAPLVPSCPDAADALAEQRLLRGQLDQVAELLTGREHPQALILSGWLSMLHGAYPTAIEAYEAALQLQRRRTRKRTLYVPGIPGVLHLLALLQRGEPADLEYVRQQVAICLKASVTDLLEPVFRLIDDLAAVLAGQTRVAESAWLLHSMAPRGAFPALFQALCLRWLGQRPSAESLILLRHGAAEAARAGLDWYAREAVVLLQGFGVEEELPALAEPPSSQVLLTDLLAPKPTWEIALEALKGLAEQRDTGADRVGQRQDANRRMAWLLTLYDGDIAQLEPREQKRTKRGGWTQGRAVSLQRLAEEPERFPYLTPKDRAICETITREQQVGWSGGYGRSSYSMDLDRALLVAIGHPLVFRPDAPEVPVELVRGAPALSVIRRDQDILVSLEPYPPDGRALLPVQETPQRLRVIQFDAGHREIARILGSAGLAIPRAGEKALLDSLTAVAPMLPVHSDIGGGDSQAEAIEADLRPHLHLTPCDEGLRLDLFIHPFGDIGPQLRPGAGRMSLFTEHEGRPLRCTRDLPAEKASAQAVIAACPVLRLALDPALDAMLDAGLELDPELGPDWDDEQDWTWNLPDPAEALAALEQLHALGDQVQLDWPQGRRIALSEEIGLNRLQVKVRQKNDWFDVAGGLQLDDGRVLAMRELIERVASAQGRYVRLGEGDFLVLSSALRRRLQGLASLIDDGRFHPLAAPAVHELIDGMQVEASQEWLGLLDRLAQIEAFEPELPSTLQAELRDYQLEGFRWLARLAHWGAGACLADDMGLGKTLQALALILTRAPQGPTLVLAPTSVCGNWLDEAERFAPTLSPLRFGDGDRGAMLETAGPFDLVVCSYGLLQSERERLSQVEWQTIVADEAQAFKNAMTKRSQAIMALKGGFRMITTGTPIENHLGELWNLFRFINPGLLGSMQRFNQRFATPIEQDKDQGARQRLRQLLKPFILRRLKTDVLSELPPRTEINLQLELSAGEMALYEALRREAMERLDSEGNKAGPGHKRLLLLAEIMRLRRVCCHPRLALPETELPSAKLEAFAEIVDELLDNRHKALVFSQFVDHLSLIREHLDRRQIRYQYLDGSTPEPQRRAAVDAFQAGEGDLFLISLRAGGAGLNLTAADYVIHMDPWWNPAVEDQASDRAHRIGQERPVTVYRLVAKDTIEERILKLHASKRDLADGLLSGADDGGKLSYEQMLALVQG</sequence>
<keyword evidence="2 5" id="KW-0347">Helicase</keyword>
<dbReference type="SMART" id="SM00487">
    <property type="entry name" value="DEXDc"/>
    <property type="match status" value="1"/>
</dbReference>
<evidence type="ECO:0000259" key="4">
    <source>
        <dbReference type="PROSITE" id="PS51194"/>
    </source>
</evidence>
<organism evidence="5 6">
    <name type="scientific">Lamprobacter modestohalophilus</name>
    <dbReference type="NCBI Taxonomy" id="1064514"/>
    <lineage>
        <taxon>Bacteria</taxon>
        <taxon>Pseudomonadati</taxon>
        <taxon>Pseudomonadota</taxon>
        <taxon>Gammaproteobacteria</taxon>
        <taxon>Chromatiales</taxon>
        <taxon>Chromatiaceae</taxon>
        <taxon>Lamprobacter</taxon>
    </lineage>
</organism>